<dbReference type="InterPro" id="IPR012854">
    <property type="entry name" value="Cu_amine_oxidase-like_N"/>
</dbReference>
<protein>
    <submittedName>
        <fullName evidence="3">Copper amine oxidase N-terminal domain</fullName>
    </submittedName>
</protein>
<dbReference type="InterPro" id="IPR036582">
    <property type="entry name" value="Mao_N_sf"/>
</dbReference>
<evidence type="ECO:0000256" key="1">
    <source>
        <dbReference type="SAM" id="SignalP"/>
    </source>
</evidence>
<evidence type="ECO:0000313" key="3">
    <source>
        <dbReference type="EMBL" id="VEJ36159.1"/>
    </source>
</evidence>
<dbReference type="KEGG" id="piv:NCTC13079_01358"/>
<dbReference type="EMBL" id="LR134523">
    <property type="protein sequence ID" value="VEJ36159.1"/>
    <property type="molecule type" value="Genomic_DNA"/>
</dbReference>
<dbReference type="RefSeq" id="WP_126466043.1">
    <property type="nucleotide sequence ID" value="NZ_LR134523.1"/>
</dbReference>
<dbReference type="SUPFAM" id="SSF55383">
    <property type="entry name" value="Copper amine oxidase, domain N"/>
    <property type="match status" value="2"/>
</dbReference>
<reference evidence="3 4" key="1">
    <citation type="submission" date="2018-12" db="EMBL/GenBank/DDBJ databases">
        <authorList>
            <consortium name="Pathogen Informatics"/>
        </authorList>
    </citation>
    <scope>NUCLEOTIDE SEQUENCE [LARGE SCALE GENOMIC DNA]</scope>
    <source>
        <strain evidence="3 4">NCTC13079</strain>
    </source>
</reference>
<dbReference type="Gene3D" id="3.30.457.10">
    <property type="entry name" value="Copper amine oxidase-like, N-terminal domain"/>
    <property type="match status" value="1"/>
</dbReference>
<keyword evidence="1" id="KW-0732">Signal</keyword>
<organism evidence="3 4">
    <name type="scientific">Aedoeadaptatus ivorii</name>
    <dbReference type="NCBI Taxonomy" id="54006"/>
    <lineage>
        <taxon>Bacteria</taxon>
        <taxon>Bacillati</taxon>
        <taxon>Bacillota</taxon>
        <taxon>Tissierellia</taxon>
        <taxon>Tissierellales</taxon>
        <taxon>Peptoniphilaceae</taxon>
        <taxon>Aedoeadaptatus</taxon>
    </lineage>
</organism>
<keyword evidence="4" id="KW-1185">Reference proteome</keyword>
<dbReference type="Proteomes" id="UP000269544">
    <property type="component" value="Chromosome"/>
</dbReference>
<evidence type="ECO:0000313" key="4">
    <source>
        <dbReference type="Proteomes" id="UP000269544"/>
    </source>
</evidence>
<dbReference type="AlphaFoldDB" id="A0A3S5F7Y5"/>
<feature type="signal peptide" evidence="1">
    <location>
        <begin position="1"/>
        <end position="21"/>
    </location>
</feature>
<sequence>MKRLIGAIFLALLFIFPSANAYAEGPTKAWTGGHYVDQNIPIIQDAKKTYIPVDLVAKYLGKYSFYKPDEKTLIVAKPSPNPSCDADALHTNLPFTYVADFETIQCYFSEAPFYRSGHVYQTVEDASLFFDKTIVYDAANRVVFIGDGYVPGAPEQQIHIVANGRPMPKDLHPFIQHDRTMVPVRFVAESLGAEVYWHPEKIDGMQGLTISSPTDPTMGLTMYIDKCGASESELFFRNDTFPVLRNGTTYVPIRLIADYLGIDVKWDASTHTLTLNPKDSVEFLAYDRMAGYLSPIMDQKFEDFIAMPSQPGCYAAIFD</sequence>
<gene>
    <name evidence="3" type="ORF">NCTC13079_01358</name>
</gene>
<name>A0A3S5F7Y5_9FIRM</name>
<feature type="domain" description="Copper amine oxidase-like N-terminal" evidence="2">
    <location>
        <begin position="104"/>
        <end position="201"/>
    </location>
</feature>
<proteinExistence type="predicted"/>
<feature type="domain" description="Copper amine oxidase-like N-terminal" evidence="2">
    <location>
        <begin position="239"/>
        <end position="274"/>
    </location>
</feature>
<feature type="chain" id="PRO_5018768992" evidence="1">
    <location>
        <begin position="22"/>
        <end position="319"/>
    </location>
</feature>
<evidence type="ECO:0000259" key="2">
    <source>
        <dbReference type="Pfam" id="PF07833"/>
    </source>
</evidence>
<dbReference type="Pfam" id="PF07833">
    <property type="entry name" value="Cu_amine_oxidN1"/>
    <property type="match status" value="2"/>
</dbReference>
<accession>A0A3S5F7Y5</accession>
<dbReference type="OrthoDB" id="2379109at2"/>